<dbReference type="InterPro" id="IPR036374">
    <property type="entry name" value="OxRdtase_Mopterin-bd_sf"/>
</dbReference>
<accession>A0AAV9NYG8</accession>
<evidence type="ECO:0000256" key="2">
    <source>
        <dbReference type="ARBA" id="ARBA00022505"/>
    </source>
</evidence>
<proteinExistence type="predicted"/>
<feature type="domain" description="Moybdenum cofactor oxidoreductase dimerisation" evidence="6">
    <location>
        <begin position="249"/>
        <end position="334"/>
    </location>
</feature>
<keyword evidence="8" id="KW-1185">Reference proteome</keyword>
<sequence>MEMIEDQHATAPPLAEDEERSAFVKLDPAGFFIRHPPPPHELDSFITDDDSLFQTIHMGAAVVDESKWRLVVSGLVSNPFSLTLGQLRNFPSETITAFMECYGSPLVPPTKALRRIGNVTWTGVPLSTLLSQAQPHESGSYVWTTGLDRGAFANVSADRYQKDLPISKAMNPELLVAYAMNGEPLSKNRGGPVRLVVPGWFGTNSTKWLCKIEVQDRRAPGPFTMTFYNEKYPPDDPLNPSKPVFGVQPNSMIVRPQPDAKVAGPEVAVEGCAWSEDEVEAVGVSADEGQSWVVAELKDREGFSWQRFRAELKLNKGRHTLLARSKGRDGRMQPLGEARNHVHRVEIEVV</sequence>
<dbReference type="PANTHER" id="PTHR19372">
    <property type="entry name" value="SULFITE REDUCTASE"/>
    <property type="match status" value="1"/>
</dbReference>
<evidence type="ECO:0000256" key="1">
    <source>
        <dbReference type="ARBA" id="ARBA00001924"/>
    </source>
</evidence>
<dbReference type="GO" id="GO:0043546">
    <property type="term" value="F:molybdopterin cofactor binding"/>
    <property type="evidence" value="ECO:0007669"/>
    <property type="project" value="TreeGrafter"/>
</dbReference>
<dbReference type="GO" id="GO:0005739">
    <property type="term" value="C:mitochondrion"/>
    <property type="evidence" value="ECO:0007669"/>
    <property type="project" value="TreeGrafter"/>
</dbReference>
<dbReference type="Pfam" id="PF00174">
    <property type="entry name" value="Oxidored_molyb"/>
    <property type="match status" value="1"/>
</dbReference>
<reference evidence="7 8" key="1">
    <citation type="submission" date="2023-08" db="EMBL/GenBank/DDBJ databases">
        <title>Black Yeasts Isolated from many extreme environments.</title>
        <authorList>
            <person name="Coleine C."/>
            <person name="Stajich J.E."/>
            <person name="Selbmann L."/>
        </authorList>
    </citation>
    <scope>NUCLEOTIDE SEQUENCE [LARGE SCALE GENOMIC DNA]</scope>
    <source>
        <strain evidence="7 8">CCFEE 5935</strain>
    </source>
</reference>
<dbReference type="GO" id="GO:0020037">
    <property type="term" value="F:heme binding"/>
    <property type="evidence" value="ECO:0007669"/>
    <property type="project" value="TreeGrafter"/>
</dbReference>
<comment type="cofactor">
    <cofactor evidence="1">
        <name>Mo-molybdopterin</name>
        <dbReference type="ChEBI" id="CHEBI:71302"/>
    </cofactor>
</comment>
<evidence type="ECO:0008006" key="9">
    <source>
        <dbReference type="Google" id="ProtNLM"/>
    </source>
</evidence>
<gene>
    <name evidence="7" type="ORF">LTR77_010306</name>
</gene>
<dbReference type="SUPFAM" id="SSF81296">
    <property type="entry name" value="E set domains"/>
    <property type="match status" value="1"/>
</dbReference>
<evidence type="ECO:0000256" key="4">
    <source>
        <dbReference type="ARBA" id="ARBA00023002"/>
    </source>
</evidence>
<evidence type="ECO:0000259" key="6">
    <source>
        <dbReference type="Pfam" id="PF03404"/>
    </source>
</evidence>
<dbReference type="GO" id="GO:0008482">
    <property type="term" value="F:sulfite oxidase activity"/>
    <property type="evidence" value="ECO:0007669"/>
    <property type="project" value="TreeGrafter"/>
</dbReference>
<dbReference type="GO" id="GO:0030151">
    <property type="term" value="F:molybdenum ion binding"/>
    <property type="evidence" value="ECO:0007669"/>
    <property type="project" value="InterPro"/>
</dbReference>
<dbReference type="SUPFAM" id="SSF56524">
    <property type="entry name" value="Oxidoreductase molybdopterin-binding domain"/>
    <property type="match status" value="1"/>
</dbReference>
<organism evidence="7 8">
    <name type="scientific">Saxophila tyrrhenica</name>
    <dbReference type="NCBI Taxonomy" id="1690608"/>
    <lineage>
        <taxon>Eukaryota</taxon>
        <taxon>Fungi</taxon>
        <taxon>Dikarya</taxon>
        <taxon>Ascomycota</taxon>
        <taxon>Pezizomycotina</taxon>
        <taxon>Dothideomycetes</taxon>
        <taxon>Dothideomycetidae</taxon>
        <taxon>Mycosphaerellales</taxon>
        <taxon>Extremaceae</taxon>
        <taxon>Saxophila</taxon>
    </lineage>
</organism>
<name>A0AAV9NYG8_9PEZI</name>
<dbReference type="Gene3D" id="2.60.40.650">
    <property type="match status" value="1"/>
</dbReference>
<protein>
    <recommendedName>
        <fullName evidence="9">Sulfite oxidase</fullName>
    </recommendedName>
</protein>
<dbReference type="InterPro" id="IPR014756">
    <property type="entry name" value="Ig_E-set"/>
</dbReference>
<dbReference type="InterPro" id="IPR000572">
    <property type="entry name" value="OxRdtase_Mopterin-bd_dom"/>
</dbReference>
<keyword evidence="3" id="KW-0479">Metal-binding</keyword>
<evidence type="ECO:0000256" key="3">
    <source>
        <dbReference type="ARBA" id="ARBA00022723"/>
    </source>
</evidence>
<evidence type="ECO:0000313" key="8">
    <source>
        <dbReference type="Proteomes" id="UP001337655"/>
    </source>
</evidence>
<comment type="caution">
    <text evidence="7">The sequence shown here is derived from an EMBL/GenBank/DDBJ whole genome shotgun (WGS) entry which is preliminary data.</text>
</comment>
<keyword evidence="2" id="KW-0500">Molybdenum</keyword>
<dbReference type="PANTHER" id="PTHR19372:SF7">
    <property type="entry name" value="SULFITE OXIDASE, MITOCHONDRIAL"/>
    <property type="match status" value="1"/>
</dbReference>
<evidence type="ECO:0000313" key="7">
    <source>
        <dbReference type="EMBL" id="KAK5163911.1"/>
    </source>
</evidence>
<dbReference type="InterPro" id="IPR005066">
    <property type="entry name" value="MoCF_OxRdtse_dimer"/>
</dbReference>
<dbReference type="InterPro" id="IPR008335">
    <property type="entry name" value="Mopterin_OxRdtase_euk"/>
</dbReference>
<dbReference type="RefSeq" id="XP_064654275.1">
    <property type="nucleotide sequence ID" value="XM_064807528.1"/>
</dbReference>
<feature type="domain" description="Oxidoreductase molybdopterin-binding" evidence="5">
    <location>
        <begin position="58"/>
        <end position="222"/>
    </location>
</feature>
<dbReference type="PRINTS" id="PR00407">
    <property type="entry name" value="EUMOPTERIN"/>
</dbReference>
<dbReference type="Proteomes" id="UP001337655">
    <property type="component" value="Unassembled WGS sequence"/>
</dbReference>
<dbReference type="AlphaFoldDB" id="A0AAV9NYG8"/>
<dbReference type="GO" id="GO:0006790">
    <property type="term" value="P:sulfur compound metabolic process"/>
    <property type="evidence" value="ECO:0007669"/>
    <property type="project" value="TreeGrafter"/>
</dbReference>
<dbReference type="GeneID" id="89931635"/>
<dbReference type="Pfam" id="PF03404">
    <property type="entry name" value="Mo-co_dimer"/>
    <property type="match status" value="1"/>
</dbReference>
<keyword evidence="4" id="KW-0560">Oxidoreductase</keyword>
<dbReference type="EMBL" id="JAVRRT010000022">
    <property type="protein sequence ID" value="KAK5163911.1"/>
    <property type="molecule type" value="Genomic_DNA"/>
</dbReference>
<dbReference type="Gene3D" id="3.90.420.10">
    <property type="entry name" value="Oxidoreductase, molybdopterin-binding domain"/>
    <property type="match status" value="1"/>
</dbReference>
<evidence type="ECO:0000259" key="5">
    <source>
        <dbReference type="Pfam" id="PF00174"/>
    </source>
</evidence>